<accession>X1IAD9</accession>
<dbReference type="GO" id="GO:0008855">
    <property type="term" value="F:exodeoxyribonuclease VII activity"/>
    <property type="evidence" value="ECO:0007669"/>
    <property type="project" value="InterPro"/>
</dbReference>
<sequence>MKVLARGGVTLYLRKGEYQIVIKYMEPRGKGALLLAFEQLKKKLKVEGLFDVKYKKPIPFLPSKIGVVTSLGGAVLHDIINVLNRRFGNFHLIINPAC</sequence>
<dbReference type="PANTHER" id="PTHR30008:SF0">
    <property type="entry name" value="EXODEOXYRIBONUCLEASE 7 LARGE SUBUNIT"/>
    <property type="match status" value="1"/>
</dbReference>
<dbReference type="EMBL" id="BARU01044603">
    <property type="protein sequence ID" value="GAH79381.1"/>
    <property type="molecule type" value="Genomic_DNA"/>
</dbReference>
<protein>
    <recommendedName>
        <fullName evidence="1">Exonuclease VII large subunit C-terminal domain-containing protein</fullName>
    </recommendedName>
</protein>
<dbReference type="InterPro" id="IPR003753">
    <property type="entry name" value="Exonuc_VII_L"/>
</dbReference>
<dbReference type="Pfam" id="PF02601">
    <property type="entry name" value="Exonuc_VII_L"/>
    <property type="match status" value="1"/>
</dbReference>
<gene>
    <name evidence="2" type="ORF">S03H2_67967</name>
</gene>
<feature type="non-terminal residue" evidence="2">
    <location>
        <position position="98"/>
    </location>
</feature>
<proteinExistence type="predicted"/>
<dbReference type="GO" id="GO:0009318">
    <property type="term" value="C:exodeoxyribonuclease VII complex"/>
    <property type="evidence" value="ECO:0007669"/>
    <property type="project" value="InterPro"/>
</dbReference>
<evidence type="ECO:0000259" key="1">
    <source>
        <dbReference type="Pfam" id="PF02601"/>
    </source>
</evidence>
<comment type="caution">
    <text evidence="2">The sequence shown here is derived from an EMBL/GenBank/DDBJ whole genome shotgun (WGS) entry which is preliminary data.</text>
</comment>
<reference evidence="2" key="1">
    <citation type="journal article" date="2014" name="Front. Microbiol.">
        <title>High frequency of phylogenetically diverse reductive dehalogenase-homologous genes in deep subseafloor sedimentary metagenomes.</title>
        <authorList>
            <person name="Kawai M."/>
            <person name="Futagami T."/>
            <person name="Toyoda A."/>
            <person name="Takaki Y."/>
            <person name="Nishi S."/>
            <person name="Hori S."/>
            <person name="Arai W."/>
            <person name="Tsubouchi T."/>
            <person name="Morono Y."/>
            <person name="Uchiyama I."/>
            <person name="Ito T."/>
            <person name="Fujiyama A."/>
            <person name="Inagaki F."/>
            <person name="Takami H."/>
        </authorList>
    </citation>
    <scope>NUCLEOTIDE SEQUENCE</scope>
    <source>
        <strain evidence="2">Expedition CK06-06</strain>
    </source>
</reference>
<dbReference type="PANTHER" id="PTHR30008">
    <property type="entry name" value="EXODEOXYRIBONUCLEASE 7 LARGE SUBUNIT"/>
    <property type="match status" value="1"/>
</dbReference>
<dbReference type="AlphaFoldDB" id="X1IAD9"/>
<name>X1IAD9_9ZZZZ</name>
<dbReference type="InterPro" id="IPR020579">
    <property type="entry name" value="Exonuc_VII_lsu_C"/>
</dbReference>
<organism evidence="2">
    <name type="scientific">marine sediment metagenome</name>
    <dbReference type="NCBI Taxonomy" id="412755"/>
    <lineage>
        <taxon>unclassified sequences</taxon>
        <taxon>metagenomes</taxon>
        <taxon>ecological metagenomes</taxon>
    </lineage>
</organism>
<dbReference type="GO" id="GO:0006308">
    <property type="term" value="P:DNA catabolic process"/>
    <property type="evidence" value="ECO:0007669"/>
    <property type="project" value="InterPro"/>
</dbReference>
<feature type="domain" description="Exonuclease VII large subunit C-terminal" evidence="1">
    <location>
        <begin position="49"/>
        <end position="97"/>
    </location>
</feature>
<evidence type="ECO:0000313" key="2">
    <source>
        <dbReference type="EMBL" id="GAH79381.1"/>
    </source>
</evidence>